<sequence length="307" mass="33756">MKKLLPFLFLLLGSVSMSYGQQDKMFTQYLNYPSAINPAYAGSRGATQILGIARRQWVGIAGAPESSAVSINSPITFFNMGVGLTVESDKLGPEKNTDVGVDLSYRLQLSESLFLNLGLKAGLAHYKVDLLDAKAVDQNDPLLLNNIDGDVIPNFGVGAFLYSDRFFAGLSIPRLIQTDVEGGDLAKSTLDRGKLHYFLTAGYLMDINPFMKLKPSILVKATQGSRLSYDISLMAIFVDRLWLGTSFRNEDSVAAIAQVNVTNQLRIGYSYDFAISKLSGRSDGSHEISLSYDIVFNSKKLKSPRYF</sequence>
<keyword evidence="1" id="KW-0732">Signal</keyword>
<evidence type="ECO:0000313" key="2">
    <source>
        <dbReference type="EMBL" id="MDE5420430.1"/>
    </source>
</evidence>
<evidence type="ECO:0000256" key="1">
    <source>
        <dbReference type="SAM" id="SignalP"/>
    </source>
</evidence>
<keyword evidence="3" id="KW-1185">Reference proteome</keyword>
<proteinExistence type="predicted"/>
<organism evidence="2 3">
    <name type="scientific">Paralabilibaculum antarcticum</name>
    <dbReference type="NCBI Taxonomy" id="2912572"/>
    <lineage>
        <taxon>Bacteria</taxon>
        <taxon>Pseudomonadati</taxon>
        <taxon>Bacteroidota</taxon>
        <taxon>Bacteroidia</taxon>
        <taxon>Marinilabiliales</taxon>
        <taxon>Marinifilaceae</taxon>
        <taxon>Paralabilibaculum</taxon>
    </lineage>
</organism>
<name>A0ABT5VYE1_9BACT</name>
<dbReference type="EMBL" id="JAKJSC010000011">
    <property type="protein sequence ID" value="MDE5420430.1"/>
    <property type="molecule type" value="Genomic_DNA"/>
</dbReference>
<dbReference type="InterPro" id="IPR019861">
    <property type="entry name" value="PorP/SprF_Bacteroidetes"/>
</dbReference>
<comment type="caution">
    <text evidence="2">The sequence shown here is derived from an EMBL/GenBank/DDBJ whole genome shotgun (WGS) entry which is preliminary data.</text>
</comment>
<protein>
    <submittedName>
        <fullName evidence="2">Type IX secretion system membrane protein PorP/SprF</fullName>
    </submittedName>
</protein>
<feature type="chain" id="PRO_5045525995" evidence="1">
    <location>
        <begin position="21"/>
        <end position="307"/>
    </location>
</feature>
<dbReference type="NCBIfam" id="TIGR03519">
    <property type="entry name" value="T9SS_PorP_fam"/>
    <property type="match status" value="1"/>
</dbReference>
<accession>A0ABT5VYE1</accession>
<evidence type="ECO:0000313" key="3">
    <source>
        <dbReference type="Proteomes" id="UP001528920"/>
    </source>
</evidence>
<dbReference type="RefSeq" id="WP_275111761.1">
    <property type="nucleotide sequence ID" value="NZ_JAKJSC010000011.1"/>
</dbReference>
<dbReference type="Pfam" id="PF11751">
    <property type="entry name" value="PorP_SprF"/>
    <property type="match status" value="1"/>
</dbReference>
<feature type="signal peptide" evidence="1">
    <location>
        <begin position="1"/>
        <end position="20"/>
    </location>
</feature>
<reference evidence="2 3" key="1">
    <citation type="submission" date="2022-01" db="EMBL/GenBank/DDBJ databases">
        <title>Labilibaculum sp. nov, a marine bacterium isolated from Antarctica.</title>
        <authorList>
            <person name="Dai W."/>
        </authorList>
    </citation>
    <scope>NUCLEOTIDE SEQUENCE [LARGE SCALE GENOMIC DNA]</scope>
    <source>
        <strain evidence="2 3">DW002</strain>
    </source>
</reference>
<dbReference type="Proteomes" id="UP001528920">
    <property type="component" value="Unassembled WGS sequence"/>
</dbReference>
<gene>
    <name evidence="2" type="ORF">L3049_20765</name>
</gene>